<dbReference type="EMBL" id="MU853332">
    <property type="protein sequence ID" value="KAK4117814.1"/>
    <property type="molecule type" value="Genomic_DNA"/>
</dbReference>
<dbReference type="GO" id="GO:0016020">
    <property type="term" value="C:membrane"/>
    <property type="evidence" value="ECO:0007669"/>
    <property type="project" value="UniProtKB-SubCell"/>
</dbReference>
<keyword evidence="9" id="KW-1185">Reference proteome</keyword>
<dbReference type="InterPro" id="IPR052337">
    <property type="entry name" value="SAT4-like"/>
</dbReference>
<dbReference type="PANTHER" id="PTHR33048">
    <property type="entry name" value="PTH11-LIKE INTEGRAL MEMBRANE PROTEIN (AFU_ORTHOLOGUE AFUA_5G11245)"/>
    <property type="match status" value="1"/>
</dbReference>
<dbReference type="PANTHER" id="PTHR33048:SF167">
    <property type="entry name" value="INTEGRAL MEMBRANE PROTEIN"/>
    <property type="match status" value="1"/>
</dbReference>
<name>A0AAN6TNQ6_9PEZI</name>
<dbReference type="RefSeq" id="XP_064675384.1">
    <property type="nucleotide sequence ID" value="XM_064810357.1"/>
</dbReference>
<keyword evidence="4 6" id="KW-0472">Membrane</keyword>
<feature type="transmembrane region" description="Helical" evidence="6">
    <location>
        <begin position="106"/>
        <end position="129"/>
    </location>
</feature>
<evidence type="ECO:0000256" key="2">
    <source>
        <dbReference type="ARBA" id="ARBA00022692"/>
    </source>
</evidence>
<evidence type="ECO:0000256" key="1">
    <source>
        <dbReference type="ARBA" id="ARBA00004141"/>
    </source>
</evidence>
<evidence type="ECO:0000256" key="4">
    <source>
        <dbReference type="ARBA" id="ARBA00023136"/>
    </source>
</evidence>
<protein>
    <recommendedName>
        <fullName evidence="7">Rhodopsin domain-containing protein</fullName>
    </recommendedName>
</protein>
<evidence type="ECO:0000313" key="9">
    <source>
        <dbReference type="Proteomes" id="UP001302812"/>
    </source>
</evidence>
<evidence type="ECO:0000256" key="3">
    <source>
        <dbReference type="ARBA" id="ARBA00022989"/>
    </source>
</evidence>
<keyword evidence="2 6" id="KW-0812">Transmembrane</keyword>
<evidence type="ECO:0000256" key="5">
    <source>
        <dbReference type="ARBA" id="ARBA00038359"/>
    </source>
</evidence>
<evidence type="ECO:0000313" key="8">
    <source>
        <dbReference type="EMBL" id="KAK4117814.1"/>
    </source>
</evidence>
<evidence type="ECO:0000256" key="6">
    <source>
        <dbReference type="SAM" id="Phobius"/>
    </source>
</evidence>
<accession>A0AAN6TNQ6</accession>
<dbReference type="Pfam" id="PF20684">
    <property type="entry name" value="Fung_rhodopsin"/>
    <property type="match status" value="1"/>
</dbReference>
<feature type="transmembrane region" description="Helical" evidence="6">
    <location>
        <begin position="193"/>
        <end position="214"/>
    </location>
</feature>
<dbReference type="GeneID" id="89934482"/>
<comment type="subcellular location">
    <subcellularLocation>
        <location evidence="1">Membrane</location>
        <topology evidence="1">Multi-pass membrane protein</topology>
    </subcellularLocation>
</comment>
<proteinExistence type="inferred from homology"/>
<reference evidence="8" key="1">
    <citation type="journal article" date="2023" name="Mol. Phylogenet. Evol.">
        <title>Genome-scale phylogeny and comparative genomics of the fungal order Sordariales.</title>
        <authorList>
            <person name="Hensen N."/>
            <person name="Bonometti L."/>
            <person name="Westerberg I."/>
            <person name="Brannstrom I.O."/>
            <person name="Guillou S."/>
            <person name="Cros-Aarteil S."/>
            <person name="Calhoun S."/>
            <person name="Haridas S."/>
            <person name="Kuo A."/>
            <person name="Mondo S."/>
            <person name="Pangilinan J."/>
            <person name="Riley R."/>
            <person name="LaButti K."/>
            <person name="Andreopoulos B."/>
            <person name="Lipzen A."/>
            <person name="Chen C."/>
            <person name="Yan M."/>
            <person name="Daum C."/>
            <person name="Ng V."/>
            <person name="Clum A."/>
            <person name="Steindorff A."/>
            <person name="Ohm R.A."/>
            <person name="Martin F."/>
            <person name="Silar P."/>
            <person name="Natvig D.O."/>
            <person name="Lalanne C."/>
            <person name="Gautier V."/>
            <person name="Ament-Velasquez S.L."/>
            <person name="Kruys A."/>
            <person name="Hutchinson M.I."/>
            <person name="Powell A.J."/>
            <person name="Barry K."/>
            <person name="Miller A.N."/>
            <person name="Grigoriev I.V."/>
            <person name="Debuchy R."/>
            <person name="Gladieux P."/>
            <person name="Hiltunen Thoren M."/>
            <person name="Johannesson H."/>
        </authorList>
    </citation>
    <scope>NUCLEOTIDE SEQUENCE</scope>
    <source>
        <strain evidence="8">CBS 508.74</strain>
    </source>
</reference>
<dbReference type="Proteomes" id="UP001302812">
    <property type="component" value="Unassembled WGS sequence"/>
</dbReference>
<evidence type="ECO:0000259" key="7">
    <source>
        <dbReference type="Pfam" id="PF20684"/>
    </source>
</evidence>
<dbReference type="AlphaFoldDB" id="A0AAN6TNQ6"/>
<gene>
    <name evidence="8" type="ORF">N656DRAFT_62873</name>
</gene>
<dbReference type="InterPro" id="IPR049326">
    <property type="entry name" value="Rhodopsin_dom_fungi"/>
</dbReference>
<feature type="transmembrane region" description="Helical" evidence="6">
    <location>
        <begin position="27"/>
        <end position="48"/>
    </location>
</feature>
<feature type="transmembrane region" description="Helical" evidence="6">
    <location>
        <begin position="141"/>
        <end position="161"/>
    </location>
</feature>
<comment type="caution">
    <text evidence="8">The sequence shown here is derived from an EMBL/GenBank/DDBJ whole genome shotgun (WGS) entry which is preliminary data.</text>
</comment>
<keyword evidence="3 6" id="KW-1133">Transmembrane helix</keyword>
<feature type="domain" description="Rhodopsin" evidence="7">
    <location>
        <begin position="44"/>
        <end position="262"/>
    </location>
</feature>
<organism evidence="8 9">
    <name type="scientific">Canariomyces notabilis</name>
    <dbReference type="NCBI Taxonomy" id="2074819"/>
    <lineage>
        <taxon>Eukaryota</taxon>
        <taxon>Fungi</taxon>
        <taxon>Dikarya</taxon>
        <taxon>Ascomycota</taxon>
        <taxon>Pezizomycotina</taxon>
        <taxon>Sordariomycetes</taxon>
        <taxon>Sordariomycetidae</taxon>
        <taxon>Sordariales</taxon>
        <taxon>Chaetomiaceae</taxon>
        <taxon>Canariomyces</taxon>
    </lineage>
</organism>
<feature type="transmembrane region" description="Helical" evidence="6">
    <location>
        <begin position="221"/>
        <end position="243"/>
    </location>
</feature>
<feature type="transmembrane region" description="Helical" evidence="6">
    <location>
        <begin position="60"/>
        <end position="86"/>
    </location>
</feature>
<reference evidence="8" key="2">
    <citation type="submission" date="2023-05" db="EMBL/GenBank/DDBJ databases">
        <authorList>
            <consortium name="Lawrence Berkeley National Laboratory"/>
            <person name="Steindorff A."/>
            <person name="Hensen N."/>
            <person name="Bonometti L."/>
            <person name="Westerberg I."/>
            <person name="Brannstrom I.O."/>
            <person name="Guillou S."/>
            <person name="Cros-Aarteil S."/>
            <person name="Calhoun S."/>
            <person name="Haridas S."/>
            <person name="Kuo A."/>
            <person name="Mondo S."/>
            <person name="Pangilinan J."/>
            <person name="Riley R."/>
            <person name="Labutti K."/>
            <person name="Andreopoulos B."/>
            <person name="Lipzen A."/>
            <person name="Chen C."/>
            <person name="Yanf M."/>
            <person name="Daum C."/>
            <person name="Ng V."/>
            <person name="Clum A."/>
            <person name="Ohm R."/>
            <person name="Martin F."/>
            <person name="Silar P."/>
            <person name="Natvig D."/>
            <person name="Lalanne C."/>
            <person name="Gautier V."/>
            <person name="Ament-Velasquez S.L."/>
            <person name="Kruys A."/>
            <person name="Hutchinson M.I."/>
            <person name="Powell A.J."/>
            <person name="Barry K."/>
            <person name="Miller A.N."/>
            <person name="Grigoriev I.V."/>
            <person name="Debuchy R."/>
            <person name="Gladieux P."/>
            <person name="Thoren M.H."/>
            <person name="Johannesson H."/>
        </authorList>
    </citation>
    <scope>NUCLEOTIDE SEQUENCE</scope>
    <source>
        <strain evidence="8">CBS 508.74</strain>
    </source>
</reference>
<comment type="similarity">
    <text evidence="5">Belongs to the SAT4 family.</text>
</comment>
<sequence>MASFPGMGGPPPIIDPEYAAESNATKLMAVITLFQLLSLITVVLRVYCRVVLVKSPGIDDLVMVLGLLFTLGGGWGTLLAMAFHGLGKHDITVQGADLLIFDQANFWLTILALLVGLGLVKVSIGLNLLRLSTSKWYKWSLRATIAFVIAYTFMACMTMFLHCDTVAGNWDYSQATGCYSIDLFVKFGTINTAFNIFTDVLFAVFPVPIIWTLQMKRKLRIYLVGIMSLGYFAVAVGIVKAYYQINFTLETDIKFTMHVQFWGL</sequence>